<feature type="chain" id="PRO_5041350716" description="Lipoprotein" evidence="1">
    <location>
        <begin position="21"/>
        <end position="276"/>
    </location>
</feature>
<dbReference type="AlphaFoldDB" id="A0AA36I5N9"/>
<evidence type="ECO:0000256" key="1">
    <source>
        <dbReference type="SAM" id="SignalP"/>
    </source>
</evidence>
<dbReference type="EMBL" id="CAUJNA010000820">
    <property type="protein sequence ID" value="CAJ1381561.1"/>
    <property type="molecule type" value="Genomic_DNA"/>
</dbReference>
<evidence type="ECO:0008006" key="4">
    <source>
        <dbReference type="Google" id="ProtNLM"/>
    </source>
</evidence>
<gene>
    <name evidence="2" type="ORF">EVOR1521_LOCUS9208</name>
</gene>
<organism evidence="2 3">
    <name type="scientific">Effrenium voratum</name>
    <dbReference type="NCBI Taxonomy" id="2562239"/>
    <lineage>
        <taxon>Eukaryota</taxon>
        <taxon>Sar</taxon>
        <taxon>Alveolata</taxon>
        <taxon>Dinophyceae</taxon>
        <taxon>Suessiales</taxon>
        <taxon>Symbiodiniaceae</taxon>
        <taxon>Effrenium</taxon>
    </lineage>
</organism>
<comment type="caution">
    <text evidence="2">The sequence shown here is derived from an EMBL/GenBank/DDBJ whole genome shotgun (WGS) entry which is preliminary data.</text>
</comment>
<sequence length="276" mass="30294">MKRSVCLLLMVGLLWALSDCAVPSAPPVRPPLALGEDTKPLRCELQRQFENLAALGWLGRVYLAVPWLDQLLPLFRLEPYAGDFVLEDGCVCTLKESSVLPRGIPLTFRLTVDRGDVTGAALLGIGCDLFADSEAGPTPSWSQADWQAPRALPARLGRAKRVLVEAVVHEIFGRLARVAKAAEEGAELAACAEAAEFFPRQDLFAREGTAEKWLQCVSGYYFAEAVLQDVHVPSVDPEAAVRFTFYLDPTEPLNSEDPMMSMNPEVIRCTFTDVKS</sequence>
<feature type="signal peptide" evidence="1">
    <location>
        <begin position="1"/>
        <end position="20"/>
    </location>
</feature>
<name>A0AA36I5N9_9DINO</name>
<dbReference type="Proteomes" id="UP001178507">
    <property type="component" value="Unassembled WGS sequence"/>
</dbReference>
<evidence type="ECO:0000313" key="2">
    <source>
        <dbReference type="EMBL" id="CAJ1381561.1"/>
    </source>
</evidence>
<reference evidence="2" key="1">
    <citation type="submission" date="2023-08" db="EMBL/GenBank/DDBJ databases">
        <authorList>
            <person name="Chen Y."/>
            <person name="Shah S."/>
            <person name="Dougan E. K."/>
            <person name="Thang M."/>
            <person name="Chan C."/>
        </authorList>
    </citation>
    <scope>NUCLEOTIDE SEQUENCE</scope>
</reference>
<keyword evidence="1" id="KW-0732">Signal</keyword>
<keyword evidence="3" id="KW-1185">Reference proteome</keyword>
<evidence type="ECO:0000313" key="3">
    <source>
        <dbReference type="Proteomes" id="UP001178507"/>
    </source>
</evidence>
<proteinExistence type="predicted"/>
<protein>
    <recommendedName>
        <fullName evidence="4">Lipoprotein</fullName>
    </recommendedName>
</protein>
<accession>A0AA36I5N9</accession>